<evidence type="ECO:0000256" key="1">
    <source>
        <dbReference type="SAM" id="SignalP"/>
    </source>
</evidence>
<name>A0A4P9ZYY5_9FUNG</name>
<sequence length="175" mass="19776">MSATSPTFILVLLLTGTLKAAKTLGYTELYLTCSPDHRTIIDMVGEQGQVQIIPETEMAKPEPDRLLRDPILACLRWLAYLLEEELIEGSRNQAKAKPTVLDRLKKSAPDWDALRRFYVKDQAVLHFVQTEAWLKTSLAEKLKSTPSPLNMNPMLDHINRFALHMAHRATQAQGP</sequence>
<dbReference type="EMBL" id="ML002312">
    <property type="protein sequence ID" value="RKP38966.1"/>
    <property type="molecule type" value="Genomic_DNA"/>
</dbReference>
<proteinExistence type="predicted"/>
<protein>
    <submittedName>
        <fullName evidence="2">Uncharacterized protein</fullName>
    </submittedName>
</protein>
<evidence type="ECO:0000313" key="3">
    <source>
        <dbReference type="Proteomes" id="UP000268162"/>
    </source>
</evidence>
<keyword evidence="1" id="KW-0732">Signal</keyword>
<dbReference type="AlphaFoldDB" id="A0A4P9ZYY5"/>
<accession>A0A4P9ZYY5</accession>
<dbReference type="Proteomes" id="UP000268162">
    <property type="component" value="Unassembled WGS sequence"/>
</dbReference>
<keyword evidence="3" id="KW-1185">Reference proteome</keyword>
<organism evidence="2 3">
    <name type="scientific">Dimargaris cristalligena</name>
    <dbReference type="NCBI Taxonomy" id="215637"/>
    <lineage>
        <taxon>Eukaryota</taxon>
        <taxon>Fungi</taxon>
        <taxon>Fungi incertae sedis</taxon>
        <taxon>Zoopagomycota</taxon>
        <taxon>Kickxellomycotina</taxon>
        <taxon>Dimargaritomycetes</taxon>
        <taxon>Dimargaritales</taxon>
        <taxon>Dimargaritaceae</taxon>
        <taxon>Dimargaris</taxon>
    </lineage>
</organism>
<feature type="signal peptide" evidence="1">
    <location>
        <begin position="1"/>
        <end position="20"/>
    </location>
</feature>
<evidence type="ECO:0000313" key="2">
    <source>
        <dbReference type="EMBL" id="RKP38966.1"/>
    </source>
</evidence>
<reference evidence="3" key="1">
    <citation type="journal article" date="2018" name="Nat. Microbiol.">
        <title>Leveraging single-cell genomics to expand the fungal tree of life.</title>
        <authorList>
            <person name="Ahrendt S.R."/>
            <person name="Quandt C.A."/>
            <person name="Ciobanu D."/>
            <person name="Clum A."/>
            <person name="Salamov A."/>
            <person name="Andreopoulos B."/>
            <person name="Cheng J.F."/>
            <person name="Woyke T."/>
            <person name="Pelin A."/>
            <person name="Henrissat B."/>
            <person name="Reynolds N.K."/>
            <person name="Benny G.L."/>
            <person name="Smith M.E."/>
            <person name="James T.Y."/>
            <person name="Grigoriev I.V."/>
        </authorList>
    </citation>
    <scope>NUCLEOTIDE SEQUENCE [LARGE SCALE GENOMIC DNA]</scope>
    <source>
        <strain evidence="3">RSA 468</strain>
    </source>
</reference>
<feature type="chain" id="PRO_5020789115" evidence="1">
    <location>
        <begin position="21"/>
        <end position="175"/>
    </location>
</feature>
<gene>
    <name evidence="2" type="ORF">BJ085DRAFT_31193</name>
</gene>